<dbReference type="Proteomes" id="UP000018208">
    <property type="component" value="Unassembled WGS sequence"/>
</dbReference>
<dbReference type="RefSeq" id="XP_067760809.1">
    <property type="nucleotide sequence ID" value="XM_067911787.1"/>
</dbReference>
<comment type="caution">
    <text evidence="2">The sequence shown here is derived from an EMBL/GenBank/DDBJ whole genome shotgun (WGS) entry which is preliminary data.</text>
</comment>
<dbReference type="GeneID" id="94302033"/>
<accession>A0A9P8RUY8</accession>
<evidence type="ECO:0000256" key="1">
    <source>
        <dbReference type="SAM" id="Phobius"/>
    </source>
</evidence>
<evidence type="ECO:0000313" key="3">
    <source>
        <dbReference type="Proteomes" id="UP000018208"/>
    </source>
</evidence>
<keyword evidence="1" id="KW-1133">Transmembrane helix</keyword>
<dbReference type="EMBL" id="AUWU02000008">
    <property type="protein sequence ID" value="KAH0570036.1"/>
    <property type="molecule type" value="Genomic_DNA"/>
</dbReference>
<organism evidence="2 3">
    <name type="scientific">Spironucleus salmonicida</name>
    <dbReference type="NCBI Taxonomy" id="348837"/>
    <lineage>
        <taxon>Eukaryota</taxon>
        <taxon>Metamonada</taxon>
        <taxon>Diplomonadida</taxon>
        <taxon>Hexamitidae</taxon>
        <taxon>Hexamitinae</taxon>
        <taxon>Spironucleus</taxon>
    </lineage>
</organism>
<keyword evidence="1" id="KW-0812">Transmembrane</keyword>
<keyword evidence="3" id="KW-1185">Reference proteome</keyword>
<reference evidence="2 3" key="1">
    <citation type="journal article" date="2014" name="PLoS Genet.">
        <title>The Genome of Spironucleus salmonicida Highlights a Fish Pathogen Adapted to Fluctuating Environments.</title>
        <authorList>
            <person name="Xu F."/>
            <person name="Jerlstrom-Hultqvist J."/>
            <person name="Einarsson E."/>
            <person name="Astvaldsson A."/>
            <person name="Svard S.G."/>
            <person name="Andersson J.O."/>
        </authorList>
    </citation>
    <scope>NUCLEOTIDE SEQUENCE [LARGE SCALE GENOMIC DNA]</scope>
    <source>
        <strain evidence="2 3">ATCC 50377</strain>
    </source>
</reference>
<dbReference type="AlphaFoldDB" id="A0A9P8RUY8"/>
<name>A0A9P8RUY8_9EUKA</name>
<keyword evidence="1" id="KW-0472">Membrane</keyword>
<protein>
    <recommendedName>
        <fullName evidence="4">Transmembrane protein</fullName>
    </recommendedName>
</protein>
<evidence type="ECO:0008006" key="4">
    <source>
        <dbReference type="Google" id="ProtNLM"/>
    </source>
</evidence>
<feature type="transmembrane region" description="Helical" evidence="1">
    <location>
        <begin position="50"/>
        <end position="72"/>
    </location>
</feature>
<dbReference type="KEGG" id="ssao:94302033"/>
<sequence length="176" mass="21463">MIIFWFDMDIEMGILVIQVLHQILMNLKDNFLGQHTQIMVLINKIGQDQILLETFLILTIALFIQNFITLYYQWRFDYVLMYMMEKVLQIMAIQFLLYQILKVASIKIQFIHFLMNFFNCSVCSLELQSQMQNYTYYLQNQTQFLEKFILQFCYTYYFLQMLKRDLICKPCMNFCL</sequence>
<proteinExistence type="predicted"/>
<feature type="transmembrane region" description="Helical" evidence="1">
    <location>
        <begin position="78"/>
        <end position="98"/>
    </location>
</feature>
<gene>
    <name evidence="2" type="ORF">SS50377_28010</name>
</gene>
<evidence type="ECO:0000313" key="2">
    <source>
        <dbReference type="EMBL" id="KAH0570036.1"/>
    </source>
</evidence>